<dbReference type="GO" id="GO:0016740">
    <property type="term" value="F:transferase activity"/>
    <property type="evidence" value="ECO:0007669"/>
    <property type="project" value="UniProtKB-KW"/>
</dbReference>
<keyword evidence="13" id="KW-1185">Reference proteome</keyword>
<gene>
    <name evidence="11" type="primary">yafK</name>
    <name evidence="10" type="ORF">Xinn_02388</name>
    <name evidence="11" type="ORF">XIS1_680018</name>
</gene>
<dbReference type="RefSeq" id="WP_086953952.1">
    <property type="nucleotide sequence ID" value="NZ_CAWNQC010000190.1"/>
</dbReference>
<feature type="signal peptide" evidence="8">
    <location>
        <begin position="1"/>
        <end position="23"/>
    </location>
</feature>
<dbReference type="GO" id="GO:0004180">
    <property type="term" value="F:carboxypeptidase activity"/>
    <property type="evidence" value="ECO:0007669"/>
    <property type="project" value="UniProtKB-ARBA"/>
</dbReference>
<keyword evidence="3 11" id="KW-0808">Transferase</keyword>
<dbReference type="SUPFAM" id="SSF141523">
    <property type="entry name" value="L,D-transpeptidase catalytic domain-like"/>
    <property type="match status" value="1"/>
</dbReference>
<dbReference type="PROSITE" id="PS52029">
    <property type="entry name" value="LD_TPASE"/>
    <property type="match status" value="1"/>
</dbReference>
<protein>
    <submittedName>
        <fullName evidence="11">Putative L,D-transpeptidase YafK</fullName>
        <ecNumber evidence="11">2.-.-.-</ecNumber>
    </submittedName>
</protein>
<dbReference type="AlphaFoldDB" id="A0A1N6N0N5"/>
<evidence type="ECO:0000256" key="5">
    <source>
        <dbReference type="ARBA" id="ARBA00022984"/>
    </source>
</evidence>
<dbReference type="EC" id="2.-.-.-" evidence="11"/>
<evidence type="ECO:0000313" key="11">
    <source>
        <dbReference type="EMBL" id="SIP74572.1"/>
    </source>
</evidence>
<keyword evidence="8" id="KW-0732">Signal</keyword>
<keyword evidence="5 7" id="KW-0573">Peptidoglycan synthesis</keyword>
<evidence type="ECO:0000256" key="7">
    <source>
        <dbReference type="PROSITE-ProRule" id="PRU01373"/>
    </source>
</evidence>
<dbReference type="Proteomes" id="UP000196435">
    <property type="component" value="Unassembled WGS sequence"/>
</dbReference>
<dbReference type="OrthoDB" id="9809748at2"/>
<dbReference type="Pfam" id="PF03734">
    <property type="entry name" value="YkuD"/>
    <property type="match status" value="1"/>
</dbReference>
<dbReference type="GO" id="GO:0009252">
    <property type="term" value="P:peptidoglycan biosynthetic process"/>
    <property type="evidence" value="ECO:0007669"/>
    <property type="project" value="UniProtKB-UniPathway"/>
</dbReference>
<dbReference type="GO" id="GO:0008360">
    <property type="term" value="P:regulation of cell shape"/>
    <property type="evidence" value="ECO:0007669"/>
    <property type="project" value="UniProtKB-UniRule"/>
</dbReference>
<dbReference type="CDD" id="cd16913">
    <property type="entry name" value="YkuD_like"/>
    <property type="match status" value="1"/>
</dbReference>
<evidence type="ECO:0000256" key="1">
    <source>
        <dbReference type="ARBA" id="ARBA00004752"/>
    </source>
</evidence>
<evidence type="ECO:0000256" key="4">
    <source>
        <dbReference type="ARBA" id="ARBA00022960"/>
    </source>
</evidence>
<reference evidence="10 13" key="3">
    <citation type="journal article" date="2017" name="Nat. Microbiol.">
        <title>Natural product diversity associated with the nematode symbionts Photorhabdus and Xenorhabdus.</title>
        <authorList>
            <person name="Tobias N.J."/>
            <person name="Wolff H."/>
            <person name="Djahanschiri B."/>
            <person name="Grundmann F."/>
            <person name="Kronenwerth M."/>
            <person name="Shi Y.M."/>
            <person name="Simonyi S."/>
            <person name="Grun P."/>
            <person name="Shapiro-Ilan D."/>
            <person name="Pidot S.J."/>
            <person name="Stinear T.P."/>
            <person name="Ebersberger I."/>
            <person name="Bode H.B."/>
        </authorList>
    </citation>
    <scope>NUCLEOTIDE SEQUENCE [LARGE SCALE GENOMIC DNA]</scope>
    <source>
        <strain evidence="10 13">DSM 16336</strain>
    </source>
</reference>
<reference evidence="12" key="1">
    <citation type="submission" date="2016-12" db="EMBL/GenBank/DDBJ databases">
        <authorList>
            <person name="Gaudriault S."/>
        </authorList>
    </citation>
    <scope>NUCLEOTIDE SEQUENCE [LARGE SCALE GENOMIC DNA]</scope>
    <source>
        <strain evidence="12">HGB1681 (deposited as PTA-6826 in the American Type Culture Collection)</strain>
    </source>
</reference>
<name>A0A1N6N0N5_9GAMM</name>
<dbReference type="InterPro" id="IPR005490">
    <property type="entry name" value="LD_TPept_cat_dom"/>
</dbReference>
<feature type="active site" description="Nucleophile" evidence="7">
    <location>
        <position position="146"/>
    </location>
</feature>
<organism evidence="11 12">
    <name type="scientific">Xenorhabdus innexi</name>
    <dbReference type="NCBI Taxonomy" id="290109"/>
    <lineage>
        <taxon>Bacteria</taxon>
        <taxon>Pseudomonadati</taxon>
        <taxon>Pseudomonadota</taxon>
        <taxon>Gammaproteobacteria</taxon>
        <taxon>Enterobacterales</taxon>
        <taxon>Morganellaceae</taxon>
        <taxon>Xenorhabdus</taxon>
    </lineage>
</organism>
<dbReference type="EMBL" id="FTLG01000212">
    <property type="protein sequence ID" value="SIP74572.1"/>
    <property type="molecule type" value="Genomic_DNA"/>
</dbReference>
<dbReference type="GO" id="GO:0071555">
    <property type="term" value="P:cell wall organization"/>
    <property type="evidence" value="ECO:0007669"/>
    <property type="project" value="UniProtKB-UniRule"/>
</dbReference>
<evidence type="ECO:0000259" key="9">
    <source>
        <dbReference type="PROSITE" id="PS52029"/>
    </source>
</evidence>
<reference evidence="11" key="2">
    <citation type="submission" date="2016-12" db="EMBL/GenBank/DDBJ databases">
        <authorList>
            <person name="Song W.-J."/>
            <person name="Kurnit D.M."/>
        </authorList>
    </citation>
    <scope>NUCLEOTIDE SEQUENCE [LARGE SCALE GENOMIC DNA]</scope>
    <source>
        <strain evidence="11">HGB1681</strain>
    </source>
</reference>
<sequence length="246" mass="28559">MKKNVFYFLLSWLLASVPVFTQAQDLLSGSKQFSEKSSLKQLGSDIFIQIFKEEKILELYTKNSTGHYQLVRQYPICDYSGGLGPKTLKGDFKSPEGFYHVGLKQLKPDSRYYRAINIGFPNQFDKDRGYSGKNLMIHGACKSIGCYAMTNRYMDEIYRYAEKALHRGQREIKIEIYPFRMTSSNMKRHHNNANYSFWEQLQPAYEYFVQNSTPATVNVIRGKYVLNQATQPDSQTPSDYAFTKMK</sequence>
<dbReference type="InterPro" id="IPR038063">
    <property type="entry name" value="Transpep_catalytic_dom"/>
</dbReference>
<evidence type="ECO:0000313" key="13">
    <source>
        <dbReference type="Proteomes" id="UP000224871"/>
    </source>
</evidence>
<dbReference type="Proteomes" id="UP000224871">
    <property type="component" value="Unassembled WGS sequence"/>
</dbReference>
<proteinExistence type="inferred from homology"/>
<keyword evidence="4 7" id="KW-0133">Cell shape</keyword>
<dbReference type="EMBL" id="NIBU01000027">
    <property type="protein sequence ID" value="PHM33495.1"/>
    <property type="molecule type" value="Genomic_DNA"/>
</dbReference>
<comment type="similarity">
    <text evidence="2">Belongs to the YkuD family.</text>
</comment>
<evidence type="ECO:0000313" key="12">
    <source>
        <dbReference type="Proteomes" id="UP000196435"/>
    </source>
</evidence>
<dbReference type="PANTHER" id="PTHR36699:SF1">
    <property type="entry name" value="L,D-TRANSPEPTIDASE YAFK-RELATED"/>
    <property type="match status" value="1"/>
</dbReference>
<accession>A0A1N6N0N5</accession>
<feature type="chain" id="PRO_5012071313" evidence="8">
    <location>
        <begin position="24"/>
        <end position="246"/>
    </location>
</feature>
<comment type="pathway">
    <text evidence="1 7">Cell wall biogenesis; peptidoglycan biosynthesis.</text>
</comment>
<feature type="domain" description="L,D-TPase catalytic" evidence="9">
    <location>
        <begin position="46"/>
        <end position="177"/>
    </location>
</feature>
<keyword evidence="6 7" id="KW-0961">Cell wall biogenesis/degradation</keyword>
<evidence type="ECO:0000313" key="10">
    <source>
        <dbReference type="EMBL" id="PHM33495.1"/>
    </source>
</evidence>
<evidence type="ECO:0000256" key="6">
    <source>
        <dbReference type="ARBA" id="ARBA00023316"/>
    </source>
</evidence>
<evidence type="ECO:0000256" key="8">
    <source>
        <dbReference type="SAM" id="SignalP"/>
    </source>
</evidence>
<evidence type="ECO:0000256" key="2">
    <source>
        <dbReference type="ARBA" id="ARBA00005992"/>
    </source>
</evidence>
<evidence type="ECO:0000256" key="3">
    <source>
        <dbReference type="ARBA" id="ARBA00022679"/>
    </source>
</evidence>
<dbReference type="UniPathway" id="UPA00219"/>
<feature type="active site" description="Proton donor/acceptor" evidence="7">
    <location>
        <position position="138"/>
    </location>
</feature>
<dbReference type="PANTHER" id="PTHR36699">
    <property type="entry name" value="LD-TRANSPEPTIDASE"/>
    <property type="match status" value="1"/>
</dbReference>